<evidence type="ECO:0000256" key="5">
    <source>
        <dbReference type="ARBA" id="ARBA00015611"/>
    </source>
</evidence>
<dbReference type="GO" id="GO:0008270">
    <property type="term" value="F:zinc ion binding"/>
    <property type="evidence" value="ECO:0007669"/>
    <property type="project" value="InterPro"/>
</dbReference>
<keyword evidence="7" id="KW-0479">Metal-binding</keyword>
<dbReference type="PANTHER" id="PTHR11533:SF297">
    <property type="entry name" value="AMINOPEPTIDASE N"/>
    <property type="match status" value="1"/>
</dbReference>
<dbReference type="EMBL" id="BONG01000056">
    <property type="protein sequence ID" value="GIF93114.1"/>
    <property type="molecule type" value="Genomic_DNA"/>
</dbReference>
<comment type="catalytic activity">
    <reaction evidence="1">
        <text>Release of an N-terminal amino acid, Xaa-|-Yaa- from a peptide, amide or arylamide. Xaa is preferably Ala, but may be most amino acids including Pro (slow action). When a terminal hydrophobic residue is followed by a prolyl residue, the two may be released as an intact Xaa-Pro dipeptide.</text>
        <dbReference type="EC" id="3.4.11.2"/>
    </reaction>
</comment>
<dbReference type="GO" id="GO:0006508">
    <property type="term" value="P:proteolysis"/>
    <property type="evidence" value="ECO:0007669"/>
    <property type="project" value="UniProtKB-KW"/>
</dbReference>
<evidence type="ECO:0000256" key="11">
    <source>
        <dbReference type="ARBA" id="ARBA00029811"/>
    </source>
</evidence>
<evidence type="ECO:0000313" key="16">
    <source>
        <dbReference type="Proteomes" id="UP000619293"/>
    </source>
</evidence>
<sequence length="485" mass="53518">MRIVPVVRDVRFWSATLLAGALLLGGCTGSPPPARPGPMGIEPGLEGDTPAEVDLAGIGDPYFPSYGNGGYDVSSYALKVKFDPATGQLDGTTTVKAKATVPLDRFHLDLIGLTVSSVVVEGDPAEVKRDRDELVVTPTRHIDSGQAFTAVVKYGGKPGETRERDADHNGFFVGKDGAVAVGEPQSAAAWFPVNDHPRDKALYTIDLTVPSKLSGLSNGVLKGRKTDGDWTTWSWHVTSPMASYLATMVVGDYRVTQTEHRGKPVIYAIASSVPAGEADRNLARTTEVADFLESLFGPYPFDAYGGIVVGDNRVSDELENQTRPIYLPKTWQKGPDTIILAHELAHQWFGDSVSVQSWRDMWLNEGFATYAEWLWDEHQGGRTVQEHYDRRYRDRKDRMWRVPTADPGSDGIFSSSVYERGAMTLHALRKLVGDEKFFTIMRTWTAEQRDGNASTAEFVTLSERIAGRPLDAFFQPWLYGKTRPE</sequence>
<comment type="caution">
    <text evidence="15">The sequence shown here is derived from an EMBL/GenBank/DDBJ whole genome shotgun (WGS) entry which is preliminary data.</text>
</comment>
<keyword evidence="6" id="KW-0645">Protease</keyword>
<dbReference type="Gene3D" id="2.60.40.1730">
    <property type="entry name" value="tricorn interacting facor f3 domain"/>
    <property type="match status" value="1"/>
</dbReference>
<dbReference type="AlphaFoldDB" id="A0A8J3KDN4"/>
<dbReference type="GO" id="GO:0008237">
    <property type="term" value="F:metallopeptidase activity"/>
    <property type="evidence" value="ECO:0007669"/>
    <property type="project" value="UniProtKB-KW"/>
</dbReference>
<dbReference type="InterPro" id="IPR050344">
    <property type="entry name" value="Peptidase_M1_aminopeptidases"/>
</dbReference>
<evidence type="ECO:0000256" key="6">
    <source>
        <dbReference type="ARBA" id="ARBA00022670"/>
    </source>
</evidence>
<evidence type="ECO:0000256" key="9">
    <source>
        <dbReference type="ARBA" id="ARBA00022833"/>
    </source>
</evidence>
<feature type="domain" description="Peptidase M1 membrane alanine aminopeptidase" evidence="13">
    <location>
        <begin position="339"/>
        <end position="477"/>
    </location>
</feature>
<comment type="cofactor">
    <cofactor evidence="2">
        <name>Zn(2+)</name>
        <dbReference type="ChEBI" id="CHEBI:29105"/>
    </cofactor>
</comment>
<dbReference type="Pfam" id="PF01433">
    <property type="entry name" value="Peptidase_M1"/>
    <property type="match status" value="1"/>
</dbReference>
<keyword evidence="16" id="KW-1185">Reference proteome</keyword>
<dbReference type="SUPFAM" id="SSF55486">
    <property type="entry name" value="Metalloproteases ('zincins'), catalytic domain"/>
    <property type="match status" value="1"/>
</dbReference>
<dbReference type="SUPFAM" id="SSF63737">
    <property type="entry name" value="Leukotriene A4 hydrolase N-terminal domain"/>
    <property type="match status" value="1"/>
</dbReference>
<proteinExistence type="inferred from homology"/>
<evidence type="ECO:0000256" key="2">
    <source>
        <dbReference type="ARBA" id="ARBA00001947"/>
    </source>
</evidence>
<organism evidence="15 16">
    <name type="scientific">Catellatospora chokoriensis</name>
    <dbReference type="NCBI Taxonomy" id="310353"/>
    <lineage>
        <taxon>Bacteria</taxon>
        <taxon>Bacillati</taxon>
        <taxon>Actinomycetota</taxon>
        <taxon>Actinomycetes</taxon>
        <taxon>Micromonosporales</taxon>
        <taxon>Micromonosporaceae</taxon>
        <taxon>Catellatospora</taxon>
    </lineage>
</organism>
<keyword evidence="8" id="KW-0378">Hydrolase</keyword>
<dbReference type="EC" id="3.4.11.2" evidence="4"/>
<dbReference type="Proteomes" id="UP000619293">
    <property type="component" value="Unassembled WGS sequence"/>
</dbReference>
<evidence type="ECO:0000259" key="13">
    <source>
        <dbReference type="Pfam" id="PF01433"/>
    </source>
</evidence>
<reference evidence="15 16" key="1">
    <citation type="submission" date="2021-01" db="EMBL/GenBank/DDBJ databases">
        <title>Whole genome shotgun sequence of Catellatospora chokoriensis NBRC 107358.</title>
        <authorList>
            <person name="Komaki H."/>
            <person name="Tamura T."/>
        </authorList>
    </citation>
    <scope>NUCLEOTIDE SEQUENCE [LARGE SCALE GENOMIC DNA]</scope>
    <source>
        <strain evidence="15 16">NBRC 107358</strain>
    </source>
</reference>
<dbReference type="InterPro" id="IPR042097">
    <property type="entry name" value="Aminopeptidase_N-like_N_sf"/>
</dbReference>
<feature type="domain" description="Aminopeptidase N-like N-terminal" evidence="14">
    <location>
        <begin position="75"/>
        <end position="245"/>
    </location>
</feature>
<dbReference type="InterPro" id="IPR045357">
    <property type="entry name" value="Aminopeptidase_N-like_N"/>
</dbReference>
<evidence type="ECO:0000256" key="10">
    <source>
        <dbReference type="ARBA" id="ARBA00023049"/>
    </source>
</evidence>
<comment type="similarity">
    <text evidence="3">Belongs to the peptidase M1 family.</text>
</comment>
<evidence type="ECO:0000256" key="3">
    <source>
        <dbReference type="ARBA" id="ARBA00010136"/>
    </source>
</evidence>
<keyword evidence="9" id="KW-0862">Zinc</keyword>
<gene>
    <name evidence="15" type="ORF">Cch02nite_65580</name>
</gene>
<dbReference type="PANTHER" id="PTHR11533">
    <property type="entry name" value="PROTEASE M1 ZINC METALLOPROTEASE"/>
    <property type="match status" value="1"/>
</dbReference>
<dbReference type="Pfam" id="PF17900">
    <property type="entry name" value="Peptidase_M1_N"/>
    <property type="match status" value="1"/>
</dbReference>
<evidence type="ECO:0000256" key="8">
    <source>
        <dbReference type="ARBA" id="ARBA00022801"/>
    </source>
</evidence>
<accession>A0A8J3KDN4</accession>
<evidence type="ECO:0000256" key="1">
    <source>
        <dbReference type="ARBA" id="ARBA00000098"/>
    </source>
</evidence>
<evidence type="ECO:0000256" key="12">
    <source>
        <dbReference type="ARBA" id="ARBA00031533"/>
    </source>
</evidence>
<dbReference type="InterPro" id="IPR001930">
    <property type="entry name" value="Peptidase_M1"/>
</dbReference>
<dbReference type="PROSITE" id="PS51257">
    <property type="entry name" value="PROKAR_LIPOPROTEIN"/>
    <property type="match status" value="1"/>
</dbReference>
<dbReference type="GO" id="GO:0016285">
    <property type="term" value="F:alanyl aminopeptidase activity"/>
    <property type="evidence" value="ECO:0007669"/>
    <property type="project" value="UniProtKB-EC"/>
</dbReference>
<dbReference type="InterPro" id="IPR014782">
    <property type="entry name" value="Peptidase_M1_dom"/>
</dbReference>
<dbReference type="CDD" id="cd09603">
    <property type="entry name" value="M1_APN_like"/>
    <property type="match status" value="1"/>
</dbReference>
<dbReference type="Gene3D" id="1.10.390.10">
    <property type="entry name" value="Neutral Protease Domain 2"/>
    <property type="match status" value="1"/>
</dbReference>
<evidence type="ECO:0000256" key="4">
    <source>
        <dbReference type="ARBA" id="ARBA00012564"/>
    </source>
</evidence>
<keyword evidence="10" id="KW-0482">Metalloprotease</keyword>
<evidence type="ECO:0000313" key="15">
    <source>
        <dbReference type="EMBL" id="GIF93114.1"/>
    </source>
</evidence>
<evidence type="ECO:0000256" key="7">
    <source>
        <dbReference type="ARBA" id="ARBA00022723"/>
    </source>
</evidence>
<name>A0A8J3KDN4_9ACTN</name>
<evidence type="ECO:0000259" key="14">
    <source>
        <dbReference type="Pfam" id="PF17900"/>
    </source>
</evidence>
<dbReference type="RefSeq" id="WP_191840407.1">
    <property type="nucleotide sequence ID" value="NZ_BAAALB010000022.1"/>
</dbReference>
<dbReference type="InterPro" id="IPR027268">
    <property type="entry name" value="Peptidase_M4/M1_CTD_sf"/>
</dbReference>
<dbReference type="PRINTS" id="PR00756">
    <property type="entry name" value="ALADIPTASE"/>
</dbReference>
<protein>
    <recommendedName>
        <fullName evidence="5">Aminopeptidase N</fullName>
        <ecNumber evidence="4">3.4.11.2</ecNumber>
    </recommendedName>
    <alternativeName>
        <fullName evidence="11">Alanine aminopeptidase</fullName>
    </alternativeName>
    <alternativeName>
        <fullName evidence="12">Lysyl aminopeptidase</fullName>
    </alternativeName>
</protein>